<sequence length="80" mass="8646">MAGELRETISVLTPHGDVESWSVRAVREDTGNWRVEASDGREEVWTGSGGHLFEAVCDLRTAPEAAGFRFLIAGARVDSG</sequence>
<proteinExistence type="predicted"/>
<dbReference type="RefSeq" id="WP_252810284.1">
    <property type="nucleotide sequence ID" value="NZ_BAAABM010000071.1"/>
</dbReference>
<comment type="caution">
    <text evidence="1">The sequence shown here is derived from an EMBL/GenBank/DDBJ whole genome shotgun (WGS) entry which is preliminary data.</text>
</comment>
<dbReference type="Proteomes" id="UP001501822">
    <property type="component" value="Unassembled WGS sequence"/>
</dbReference>
<organism evidence="1 2">
    <name type="scientific">Actinoallomurus spadix</name>
    <dbReference type="NCBI Taxonomy" id="79912"/>
    <lineage>
        <taxon>Bacteria</taxon>
        <taxon>Bacillati</taxon>
        <taxon>Actinomycetota</taxon>
        <taxon>Actinomycetes</taxon>
        <taxon>Streptosporangiales</taxon>
        <taxon>Thermomonosporaceae</taxon>
        <taxon>Actinoallomurus</taxon>
    </lineage>
</organism>
<gene>
    <name evidence="1" type="ORF">GCM10010151_72080</name>
</gene>
<reference evidence="1 2" key="1">
    <citation type="journal article" date="2019" name="Int. J. Syst. Evol. Microbiol.">
        <title>The Global Catalogue of Microorganisms (GCM) 10K type strain sequencing project: providing services to taxonomists for standard genome sequencing and annotation.</title>
        <authorList>
            <consortium name="The Broad Institute Genomics Platform"/>
            <consortium name="The Broad Institute Genome Sequencing Center for Infectious Disease"/>
            <person name="Wu L."/>
            <person name="Ma J."/>
        </authorList>
    </citation>
    <scope>NUCLEOTIDE SEQUENCE [LARGE SCALE GENOMIC DNA]</scope>
    <source>
        <strain evidence="1 2">JCM 3146</strain>
    </source>
</reference>
<evidence type="ECO:0000313" key="1">
    <source>
        <dbReference type="EMBL" id="GAA0371719.1"/>
    </source>
</evidence>
<name>A0ABN0XSM9_9ACTN</name>
<dbReference type="EMBL" id="BAAABM010000071">
    <property type="protein sequence ID" value="GAA0371719.1"/>
    <property type="molecule type" value="Genomic_DNA"/>
</dbReference>
<keyword evidence="2" id="KW-1185">Reference proteome</keyword>
<evidence type="ECO:0000313" key="2">
    <source>
        <dbReference type="Proteomes" id="UP001501822"/>
    </source>
</evidence>
<protein>
    <submittedName>
        <fullName evidence="1">Uncharacterized protein</fullName>
    </submittedName>
</protein>
<accession>A0ABN0XSM9</accession>